<reference evidence="2 3" key="1">
    <citation type="journal article" date="2018" name="Front. Plant Sci.">
        <title>Red Clover (Trifolium pratense) and Zigzag Clover (T. medium) - A Picture of Genomic Similarities and Differences.</title>
        <authorList>
            <person name="Dluhosova J."/>
            <person name="Istvanek J."/>
            <person name="Nedelnik J."/>
            <person name="Repkova J."/>
        </authorList>
    </citation>
    <scope>NUCLEOTIDE SEQUENCE [LARGE SCALE GENOMIC DNA]</scope>
    <source>
        <strain evidence="3">cv. 10/8</strain>
        <tissue evidence="2">Leaf</tissue>
    </source>
</reference>
<comment type="caution">
    <text evidence="2">The sequence shown here is derived from an EMBL/GenBank/DDBJ whole genome shotgun (WGS) entry which is preliminary data.</text>
</comment>
<accession>A0A392TW34</accession>
<name>A0A392TW34_9FABA</name>
<evidence type="ECO:0000259" key="1">
    <source>
        <dbReference type="Pfam" id="PF00931"/>
    </source>
</evidence>
<keyword evidence="3" id="KW-1185">Reference proteome</keyword>
<dbReference type="InterPro" id="IPR042197">
    <property type="entry name" value="Apaf_helical"/>
</dbReference>
<dbReference type="InterPro" id="IPR002182">
    <property type="entry name" value="NB-ARC"/>
</dbReference>
<proteinExistence type="predicted"/>
<feature type="domain" description="NB-ARC" evidence="1">
    <location>
        <begin position="1"/>
        <end position="42"/>
    </location>
</feature>
<dbReference type="InterPro" id="IPR044974">
    <property type="entry name" value="Disease_R_plants"/>
</dbReference>
<organism evidence="2 3">
    <name type="scientific">Trifolium medium</name>
    <dbReference type="NCBI Taxonomy" id="97028"/>
    <lineage>
        <taxon>Eukaryota</taxon>
        <taxon>Viridiplantae</taxon>
        <taxon>Streptophyta</taxon>
        <taxon>Embryophyta</taxon>
        <taxon>Tracheophyta</taxon>
        <taxon>Spermatophyta</taxon>
        <taxon>Magnoliopsida</taxon>
        <taxon>eudicotyledons</taxon>
        <taxon>Gunneridae</taxon>
        <taxon>Pentapetalae</taxon>
        <taxon>rosids</taxon>
        <taxon>fabids</taxon>
        <taxon>Fabales</taxon>
        <taxon>Fabaceae</taxon>
        <taxon>Papilionoideae</taxon>
        <taxon>50 kb inversion clade</taxon>
        <taxon>NPAAA clade</taxon>
        <taxon>Hologalegina</taxon>
        <taxon>IRL clade</taxon>
        <taxon>Trifolieae</taxon>
        <taxon>Trifolium</taxon>
    </lineage>
</organism>
<dbReference type="AlphaFoldDB" id="A0A392TW34"/>
<evidence type="ECO:0000313" key="2">
    <source>
        <dbReference type="EMBL" id="MCI64904.1"/>
    </source>
</evidence>
<dbReference type="Pfam" id="PF00931">
    <property type="entry name" value="NB-ARC"/>
    <property type="match status" value="1"/>
</dbReference>
<dbReference type="GO" id="GO:0098542">
    <property type="term" value="P:defense response to other organism"/>
    <property type="evidence" value="ECO:0007669"/>
    <property type="project" value="TreeGrafter"/>
</dbReference>
<dbReference type="EMBL" id="LXQA010665734">
    <property type="protein sequence ID" value="MCI64904.1"/>
    <property type="molecule type" value="Genomic_DNA"/>
</dbReference>
<dbReference type="PANTHER" id="PTHR23155:SF1044">
    <property type="entry name" value="DISEASE RESISTANCE PROTEIN RPS2"/>
    <property type="match status" value="1"/>
</dbReference>
<dbReference type="GO" id="GO:0043531">
    <property type="term" value="F:ADP binding"/>
    <property type="evidence" value="ECO:0007669"/>
    <property type="project" value="InterPro"/>
</dbReference>
<feature type="non-terminal residue" evidence="2">
    <location>
        <position position="70"/>
    </location>
</feature>
<protein>
    <submittedName>
        <fullName evidence="2">Disease resistance protein</fullName>
    </submittedName>
</protein>
<dbReference type="Gene3D" id="1.10.8.430">
    <property type="entry name" value="Helical domain of apoptotic protease-activating factors"/>
    <property type="match status" value="1"/>
</dbReference>
<evidence type="ECO:0000313" key="3">
    <source>
        <dbReference type="Proteomes" id="UP000265520"/>
    </source>
</evidence>
<dbReference type="Proteomes" id="UP000265520">
    <property type="component" value="Unassembled WGS sequence"/>
</dbReference>
<dbReference type="SUPFAM" id="SSF52540">
    <property type="entry name" value="P-loop containing nucleoside triphosphate hydrolases"/>
    <property type="match status" value="1"/>
</dbReference>
<sequence>MFTTRSEDVCAKMQAQEKLKVKCLSEKEAFDLFRKKVGEETLRSHTEIPKLAQEMANECGGLPLALITLG</sequence>
<dbReference type="PANTHER" id="PTHR23155">
    <property type="entry name" value="DISEASE RESISTANCE PROTEIN RP"/>
    <property type="match status" value="1"/>
</dbReference>
<dbReference type="InterPro" id="IPR027417">
    <property type="entry name" value="P-loop_NTPase"/>
</dbReference>